<name>A0A1F6MB83_9BACT</name>
<comment type="caution">
    <text evidence="1">The sequence shown here is derived from an EMBL/GenBank/DDBJ whole genome shotgun (WGS) entry which is preliminary data.</text>
</comment>
<evidence type="ECO:0000313" key="1">
    <source>
        <dbReference type="EMBL" id="OGH68891.1"/>
    </source>
</evidence>
<dbReference type="Proteomes" id="UP000177953">
    <property type="component" value="Unassembled WGS sequence"/>
</dbReference>
<sequence>MLSTLALFHHLYHNLPPLFPDTIQQKMERALLHVKQNSISIEEIEDTMVAYGYEVWPWNQAYREFLAVAEAGVGEHFLLPKLSPATQNKYLEFKRYGGTLRDLHSGNPADFFGTEERVEFCPALVEVQIEVRQYVDRAIVGGEKNRYLKRVREFSDRLGEITKILHHLRGLADQEQDHPALADEIRSRIRGFEFGLCLLGPELDYEAVCQSVDFFQGRRQDLDRLRGIHVPLVIDFFSENAV</sequence>
<evidence type="ECO:0000313" key="2">
    <source>
        <dbReference type="Proteomes" id="UP000177953"/>
    </source>
</evidence>
<proteinExistence type="predicted"/>
<dbReference type="EMBL" id="MFPU01000076">
    <property type="protein sequence ID" value="OGH68891.1"/>
    <property type="molecule type" value="Genomic_DNA"/>
</dbReference>
<protein>
    <submittedName>
        <fullName evidence="1">Uncharacterized protein</fullName>
    </submittedName>
</protein>
<reference evidence="1 2" key="1">
    <citation type="journal article" date="2016" name="Nat. Commun.">
        <title>Thousands of microbial genomes shed light on interconnected biogeochemical processes in an aquifer system.</title>
        <authorList>
            <person name="Anantharaman K."/>
            <person name="Brown C.T."/>
            <person name="Hug L.A."/>
            <person name="Sharon I."/>
            <person name="Castelle C.J."/>
            <person name="Probst A.J."/>
            <person name="Thomas B.C."/>
            <person name="Singh A."/>
            <person name="Wilkins M.J."/>
            <person name="Karaoz U."/>
            <person name="Brodie E.L."/>
            <person name="Williams K.H."/>
            <person name="Hubbard S.S."/>
            <person name="Banfield J.F."/>
        </authorList>
    </citation>
    <scope>NUCLEOTIDE SEQUENCE [LARGE SCALE GENOMIC DNA]</scope>
</reference>
<organism evidence="1 2">
    <name type="scientific">Candidatus Magasanikbacteria bacterium RIFCSPHIGHO2_01_FULL_47_8</name>
    <dbReference type="NCBI Taxonomy" id="1798673"/>
    <lineage>
        <taxon>Bacteria</taxon>
        <taxon>Candidatus Magasanikiibacteriota</taxon>
    </lineage>
</organism>
<gene>
    <name evidence="1" type="ORF">A2754_00775</name>
</gene>
<accession>A0A1F6MB83</accession>
<dbReference type="AlphaFoldDB" id="A0A1F6MB83"/>